<evidence type="ECO:0000313" key="2">
    <source>
        <dbReference type="EMBL" id="KAK8842821.1"/>
    </source>
</evidence>
<dbReference type="Gene3D" id="2.60.420.10">
    <property type="entry name" value="Maltose phosphorylase, domain 3"/>
    <property type="match status" value="1"/>
</dbReference>
<comment type="caution">
    <text evidence="2">The sequence shown here is derived from an EMBL/GenBank/DDBJ whole genome shotgun (WGS) entry which is preliminary data.</text>
</comment>
<reference evidence="2 3" key="1">
    <citation type="submission" date="2024-04" db="EMBL/GenBank/DDBJ databases">
        <title>Tritrichomonas musculus Genome.</title>
        <authorList>
            <person name="Alves-Ferreira E."/>
            <person name="Grigg M."/>
            <person name="Lorenzi H."/>
            <person name="Galac M."/>
        </authorList>
    </citation>
    <scope>NUCLEOTIDE SEQUENCE [LARGE SCALE GENOMIC DNA]</scope>
    <source>
        <strain evidence="2 3">EAF2021</strain>
    </source>
</reference>
<sequence>MNSFNHYAYGSICEWIYCEICGLNPVEEFPGFKKVILKPHPDQRIGYARATYDSPMGRFECGWKIEQEKVTYSFSIPFNVEAKLILLNVKQSDVEMTSLETTEEGDDLVAELAHGNYEIVYKYIEDKYYMPSRFM</sequence>
<dbReference type="InterPro" id="IPR016007">
    <property type="entry name" value="Alpha_rhamnosid"/>
</dbReference>
<evidence type="ECO:0000259" key="1">
    <source>
        <dbReference type="Pfam" id="PF17390"/>
    </source>
</evidence>
<keyword evidence="3" id="KW-1185">Reference proteome</keyword>
<organism evidence="2 3">
    <name type="scientific">Tritrichomonas musculus</name>
    <dbReference type="NCBI Taxonomy" id="1915356"/>
    <lineage>
        <taxon>Eukaryota</taxon>
        <taxon>Metamonada</taxon>
        <taxon>Parabasalia</taxon>
        <taxon>Tritrichomonadida</taxon>
        <taxon>Tritrichomonadidae</taxon>
        <taxon>Tritrichomonas</taxon>
    </lineage>
</organism>
<dbReference type="Proteomes" id="UP001470230">
    <property type="component" value="Unassembled WGS sequence"/>
</dbReference>
<name>A0ABR2HA93_9EUKA</name>
<evidence type="ECO:0000313" key="3">
    <source>
        <dbReference type="Proteomes" id="UP001470230"/>
    </source>
</evidence>
<accession>A0ABR2HA93</accession>
<proteinExistence type="predicted"/>
<dbReference type="Pfam" id="PF17390">
    <property type="entry name" value="Bac_rhamnosid_C"/>
    <property type="match status" value="1"/>
</dbReference>
<dbReference type="EMBL" id="JAPFFF010000037">
    <property type="protein sequence ID" value="KAK8842821.1"/>
    <property type="molecule type" value="Genomic_DNA"/>
</dbReference>
<protein>
    <recommendedName>
        <fullName evidence="1">Alpha-L-rhamnosidase C-terminal domain-containing protein</fullName>
    </recommendedName>
</protein>
<gene>
    <name evidence="2" type="ORF">M9Y10_025687</name>
</gene>
<dbReference type="PANTHER" id="PTHR33307">
    <property type="entry name" value="ALPHA-RHAMNOSIDASE (EUROFUNG)"/>
    <property type="match status" value="1"/>
</dbReference>
<dbReference type="PANTHER" id="PTHR33307:SF6">
    <property type="entry name" value="ALPHA-RHAMNOSIDASE (EUROFUNG)-RELATED"/>
    <property type="match status" value="1"/>
</dbReference>
<dbReference type="InterPro" id="IPR035398">
    <property type="entry name" value="Bac_rhamnosid_C"/>
</dbReference>
<feature type="domain" description="Alpha-L-rhamnosidase C-terminal" evidence="1">
    <location>
        <begin position="22"/>
        <end position="93"/>
    </location>
</feature>